<dbReference type="Proteomes" id="UP001499854">
    <property type="component" value="Unassembled WGS sequence"/>
</dbReference>
<evidence type="ECO:0000259" key="2">
    <source>
        <dbReference type="Pfam" id="PF13400"/>
    </source>
</evidence>
<keyword evidence="4" id="KW-1185">Reference proteome</keyword>
<dbReference type="EMBL" id="BAAAQM010000043">
    <property type="protein sequence ID" value="GAA1990440.1"/>
    <property type="molecule type" value="Genomic_DNA"/>
</dbReference>
<name>A0ABN2SQ08_9ACTN</name>
<proteinExistence type="predicted"/>
<protein>
    <recommendedName>
        <fullName evidence="2">Putative Flp pilus-assembly TadG-like N-terminal domain-containing protein</fullName>
    </recommendedName>
</protein>
<dbReference type="Pfam" id="PF13400">
    <property type="entry name" value="Tad"/>
    <property type="match status" value="1"/>
</dbReference>
<accession>A0ABN2SQ08</accession>
<keyword evidence="1" id="KW-1133">Transmembrane helix</keyword>
<evidence type="ECO:0000256" key="1">
    <source>
        <dbReference type="SAM" id="Phobius"/>
    </source>
</evidence>
<keyword evidence="1" id="KW-0472">Membrane</keyword>
<organism evidence="3 4">
    <name type="scientific">Catenulispora subtropica</name>
    <dbReference type="NCBI Taxonomy" id="450798"/>
    <lineage>
        <taxon>Bacteria</taxon>
        <taxon>Bacillati</taxon>
        <taxon>Actinomycetota</taxon>
        <taxon>Actinomycetes</taxon>
        <taxon>Catenulisporales</taxon>
        <taxon>Catenulisporaceae</taxon>
        <taxon>Catenulispora</taxon>
    </lineage>
</organism>
<evidence type="ECO:0000313" key="4">
    <source>
        <dbReference type="Proteomes" id="UP001499854"/>
    </source>
</evidence>
<keyword evidence="1" id="KW-0812">Transmembrane</keyword>
<feature type="transmembrane region" description="Helical" evidence="1">
    <location>
        <begin position="20"/>
        <end position="40"/>
    </location>
</feature>
<feature type="domain" description="Putative Flp pilus-assembly TadG-like N-terminal" evidence="2">
    <location>
        <begin position="15"/>
        <end position="61"/>
    </location>
</feature>
<dbReference type="InterPro" id="IPR028087">
    <property type="entry name" value="Tad_N"/>
</dbReference>
<gene>
    <name evidence="3" type="ORF">GCM10009838_62040</name>
</gene>
<evidence type="ECO:0000313" key="3">
    <source>
        <dbReference type="EMBL" id="GAA1990440.1"/>
    </source>
</evidence>
<sequence length="143" mass="14579">MTSNNRMIDLRGDDGNATAFVVVLVPALIAVAGLVLDLGLAMNARVHALAVAEEAARAGAGALDPVQLRHGGRPSLDPQRAQAAARSYLAGVGENGTVSATADVVTVTVRVQQPAELLRLIGFRSFNIAGTATAVPVTSTANP</sequence>
<comment type="caution">
    <text evidence="3">The sequence shown here is derived from an EMBL/GenBank/DDBJ whole genome shotgun (WGS) entry which is preliminary data.</text>
</comment>
<reference evidence="3 4" key="1">
    <citation type="journal article" date="2019" name="Int. J. Syst. Evol. Microbiol.">
        <title>The Global Catalogue of Microorganisms (GCM) 10K type strain sequencing project: providing services to taxonomists for standard genome sequencing and annotation.</title>
        <authorList>
            <consortium name="The Broad Institute Genomics Platform"/>
            <consortium name="The Broad Institute Genome Sequencing Center for Infectious Disease"/>
            <person name="Wu L."/>
            <person name="Ma J."/>
        </authorList>
    </citation>
    <scope>NUCLEOTIDE SEQUENCE [LARGE SCALE GENOMIC DNA]</scope>
    <source>
        <strain evidence="3 4">JCM 16013</strain>
    </source>
</reference>
<dbReference type="RefSeq" id="WP_344660700.1">
    <property type="nucleotide sequence ID" value="NZ_BAAAQM010000043.1"/>
</dbReference>